<dbReference type="InterPro" id="IPR036280">
    <property type="entry name" value="Multihaem_cyt_sf"/>
</dbReference>
<dbReference type="RefSeq" id="WP_203473466.1">
    <property type="nucleotide sequence ID" value="NZ_AP022873.1"/>
</dbReference>
<protein>
    <recommendedName>
        <fullName evidence="1">Doubled CXXCH motif domain-containing protein</fullName>
    </recommendedName>
</protein>
<dbReference type="AlphaFoldDB" id="A0A7G1H1C1"/>
<feature type="domain" description="Doubled CXXCH motif" evidence="1">
    <location>
        <begin position="219"/>
        <end position="256"/>
    </location>
</feature>
<dbReference type="Pfam" id="PF09699">
    <property type="entry name" value="Paired_CXXCH_1"/>
    <property type="match status" value="1"/>
</dbReference>
<keyword evidence="3" id="KW-1185">Reference proteome</keyword>
<dbReference type="Gene3D" id="3.90.10.10">
    <property type="entry name" value="Cytochrome C3"/>
    <property type="match status" value="1"/>
</dbReference>
<dbReference type="InterPro" id="IPR010177">
    <property type="entry name" value="Paired_CXXCH_1"/>
</dbReference>
<sequence length="704" mass="74760">MLLRGAAATKQSHKTKNILLILLAIFTLILTLVSLSYAGIANTRHNMSVSGPGGIKATTETEICVFCHIPHNAQPGRPLWNHDMPGSAYTMYTSEYLIRAGYTVPSGLGTTTGTPGMLSRQCLSCHDGTVAVGAVYMVRGTILGNNLIAMSGVSGSGAIPSTATGYIGTDLRAHHPVGIEYNTAITISFGSGSRTMELVTNPTSNAMRLYAIGAKTYVECSSCHDPHLENTKFLRDTTGANLAAKISNTCTACHDKSGWSGSIHQSSGLSYSDASVSTTFGTGTISSLVCMNCHRTHKGLGTPYLLRQAEETTCFQGASSLTNETACHGSSSTATTNRIQTVITRTYKHPTTTISGIHTDLDVLYPLGGTPAGSKGLDWASSKHAECVDCHNPHEAKNTPARVATNAWYPSTITNTSNQTSNSGALTGVTGVEPTWPSIWTVPTTFTTQKSSANEYQICFKCHSYWALRSASGITTYTTASGATVTDQAMEFNTNNKSAHPVVVGLNSQTGSYSPKALGTSQMSSPWTNVGNQTMYCSDCHGTDNEASGDPKGPHGSSYKYMLKGTGKYWPYKSDGTTLWRLNSTDAQNSQLFCRNCHPIWNTNGVHSKGDHNSKNYTIGGQSGTGVPCVGCHLVIPHGGKRSRLIAYGYQATSPDVSPYIINTNTAVLRGFKKASGPNNYSKSNCYSTYSGCTTHGSITGADP</sequence>
<evidence type="ECO:0000259" key="1">
    <source>
        <dbReference type="Pfam" id="PF09699"/>
    </source>
</evidence>
<dbReference type="KEGG" id="dtp:JZK55_09340"/>
<accession>A0A7G1H1C1</accession>
<gene>
    <name evidence="2" type="ORF">JZK55_09340</name>
</gene>
<proteinExistence type="predicted"/>
<dbReference type="EMBL" id="AP022873">
    <property type="protein sequence ID" value="BCB96012.1"/>
    <property type="molecule type" value="Genomic_DNA"/>
</dbReference>
<reference evidence="2 3" key="1">
    <citation type="submission" date="2020-03" db="EMBL/GenBank/DDBJ databases">
        <title>Complete genome sequences of two sulfur-disproportionating bacterial strains T55J and Mzg5.</title>
        <authorList>
            <person name="Umezawa K."/>
            <person name="Kojima H."/>
            <person name="Kato Y."/>
            <person name="Fukui M."/>
        </authorList>
    </citation>
    <scope>NUCLEOTIDE SEQUENCE [LARGE SCALE GENOMIC DNA]</scope>
    <source>
        <strain evidence="2 3">T55J</strain>
    </source>
</reference>
<dbReference type="SUPFAM" id="SSF48695">
    <property type="entry name" value="Multiheme cytochromes"/>
    <property type="match status" value="1"/>
</dbReference>
<evidence type="ECO:0000313" key="2">
    <source>
        <dbReference type="EMBL" id="BCB96012.1"/>
    </source>
</evidence>
<name>A0A7G1H1C1_9BACT</name>
<organism evidence="2 3">
    <name type="scientific">Dissulfurispira thermophila</name>
    <dbReference type="NCBI Taxonomy" id="2715679"/>
    <lineage>
        <taxon>Bacteria</taxon>
        <taxon>Pseudomonadati</taxon>
        <taxon>Nitrospirota</taxon>
        <taxon>Thermodesulfovibrionia</taxon>
        <taxon>Thermodesulfovibrionales</taxon>
        <taxon>Dissulfurispiraceae</taxon>
        <taxon>Dissulfurispira</taxon>
    </lineage>
</organism>
<dbReference type="Proteomes" id="UP000516360">
    <property type="component" value="Chromosome"/>
</dbReference>
<evidence type="ECO:0000313" key="3">
    <source>
        <dbReference type="Proteomes" id="UP000516360"/>
    </source>
</evidence>